<dbReference type="InParanoid" id="A0A286UTL6"/>
<reference evidence="1 2" key="1">
    <citation type="journal article" date="2017" name="Mol. Ecol.">
        <title>Comparative and population genomic landscape of Phellinus noxius: A hypervariable fungus causing root rot in trees.</title>
        <authorList>
            <person name="Chung C.L."/>
            <person name="Lee T.J."/>
            <person name="Akiba M."/>
            <person name="Lee H.H."/>
            <person name="Kuo T.H."/>
            <person name="Liu D."/>
            <person name="Ke H.M."/>
            <person name="Yokoi T."/>
            <person name="Roa M.B."/>
            <person name="Lu M.J."/>
            <person name="Chang Y.Y."/>
            <person name="Ann P.J."/>
            <person name="Tsai J.N."/>
            <person name="Chen C.Y."/>
            <person name="Tzean S.S."/>
            <person name="Ota Y."/>
            <person name="Hattori T."/>
            <person name="Sahashi N."/>
            <person name="Liou R.F."/>
            <person name="Kikuchi T."/>
            <person name="Tsai I.J."/>
        </authorList>
    </citation>
    <scope>NUCLEOTIDE SEQUENCE [LARGE SCALE GENOMIC DNA]</scope>
    <source>
        <strain evidence="1 2">FFPRI411160</strain>
    </source>
</reference>
<accession>A0A286UTL6</accession>
<name>A0A286UTL6_9AGAM</name>
<evidence type="ECO:0000313" key="1">
    <source>
        <dbReference type="EMBL" id="PAV22950.1"/>
    </source>
</evidence>
<keyword evidence="2" id="KW-1185">Reference proteome</keyword>
<sequence length="82" mass="8898">MLDAQVSQSAPSDVKIKQRPRIYTSPQISYAEHIPTPCSVSNKHNESGNDANILPSFSCVYLNALETNNFTLLLQSASSGSN</sequence>
<dbReference type="AlphaFoldDB" id="A0A286UTL6"/>
<dbReference type="Proteomes" id="UP000217199">
    <property type="component" value="Unassembled WGS sequence"/>
</dbReference>
<protein>
    <submittedName>
        <fullName evidence="1">Uncharacterized protein</fullName>
    </submittedName>
</protein>
<dbReference type="EMBL" id="NBII01000001">
    <property type="protein sequence ID" value="PAV22950.1"/>
    <property type="molecule type" value="Genomic_DNA"/>
</dbReference>
<organism evidence="1 2">
    <name type="scientific">Pyrrhoderma noxium</name>
    <dbReference type="NCBI Taxonomy" id="2282107"/>
    <lineage>
        <taxon>Eukaryota</taxon>
        <taxon>Fungi</taxon>
        <taxon>Dikarya</taxon>
        <taxon>Basidiomycota</taxon>
        <taxon>Agaricomycotina</taxon>
        <taxon>Agaricomycetes</taxon>
        <taxon>Hymenochaetales</taxon>
        <taxon>Hymenochaetaceae</taxon>
        <taxon>Pyrrhoderma</taxon>
    </lineage>
</organism>
<proteinExistence type="predicted"/>
<comment type="caution">
    <text evidence="1">The sequence shown here is derived from an EMBL/GenBank/DDBJ whole genome shotgun (WGS) entry which is preliminary data.</text>
</comment>
<evidence type="ECO:0000313" key="2">
    <source>
        <dbReference type="Proteomes" id="UP000217199"/>
    </source>
</evidence>
<gene>
    <name evidence="1" type="ORF">PNOK_0001700</name>
</gene>